<organism evidence="2 3">
    <name type="scientific">Modestobacter caceresii</name>
    <dbReference type="NCBI Taxonomy" id="1522368"/>
    <lineage>
        <taxon>Bacteria</taxon>
        <taxon>Bacillati</taxon>
        <taxon>Actinomycetota</taxon>
        <taxon>Actinomycetes</taxon>
        <taxon>Geodermatophilales</taxon>
        <taxon>Geodermatophilaceae</taxon>
        <taxon>Modestobacter</taxon>
    </lineage>
</organism>
<evidence type="ECO:0000313" key="3">
    <source>
        <dbReference type="Proteomes" id="UP000029713"/>
    </source>
</evidence>
<keyword evidence="3" id="KW-1185">Reference proteome</keyword>
<gene>
    <name evidence="2" type="ORF">IN07_00260</name>
</gene>
<dbReference type="STRING" id="1522368.IN07_00260"/>
<dbReference type="EMBL" id="JPMX01000001">
    <property type="protein sequence ID" value="KGH48717.1"/>
    <property type="molecule type" value="Genomic_DNA"/>
</dbReference>
<evidence type="ECO:0000256" key="1">
    <source>
        <dbReference type="SAM" id="MobiDB-lite"/>
    </source>
</evidence>
<dbReference type="Proteomes" id="UP000029713">
    <property type="component" value="Unassembled WGS sequence"/>
</dbReference>
<proteinExistence type="predicted"/>
<accession>A0A098YE57</accession>
<dbReference type="AlphaFoldDB" id="A0A098YE57"/>
<name>A0A098YE57_9ACTN</name>
<dbReference type="PANTHER" id="PTHR14136">
    <property type="entry name" value="BTB_POZ DOMAIN-CONTAINING PROTEIN KCTD9"/>
    <property type="match status" value="1"/>
</dbReference>
<dbReference type="Gene3D" id="2.160.20.80">
    <property type="entry name" value="E3 ubiquitin-protein ligase SopA"/>
    <property type="match status" value="1"/>
</dbReference>
<evidence type="ECO:0008006" key="4">
    <source>
        <dbReference type="Google" id="ProtNLM"/>
    </source>
</evidence>
<dbReference type="OrthoDB" id="154708at2"/>
<dbReference type="InterPro" id="IPR001646">
    <property type="entry name" value="5peptide_repeat"/>
</dbReference>
<feature type="region of interest" description="Disordered" evidence="1">
    <location>
        <begin position="265"/>
        <end position="289"/>
    </location>
</feature>
<protein>
    <recommendedName>
        <fullName evidence="4">Oxetanocin A resistance protein</fullName>
    </recommendedName>
</protein>
<dbReference type="SUPFAM" id="SSF141571">
    <property type="entry name" value="Pentapeptide repeat-like"/>
    <property type="match status" value="1"/>
</dbReference>
<dbReference type="InterPro" id="IPR051082">
    <property type="entry name" value="Pentapeptide-BTB/POZ_domain"/>
</dbReference>
<sequence length="289" mass="30392">MLAEARRDLTADCSRCSGLCCVVPAFAASADFAIDKPAGTPCPNLQPDARCGVHDQLRDRGFPGCVVFDCFGAGQRVTEDTFPGRDWRTDAATAAAVSAVFPVMRQLTELLWHLTEARTLLPAGSLATEVATAHARTEELTRAAADELAGLDAATLRREVGELLGRVSDAARADVPDRARDRRGADLMGAALRGADLHGASLRGAYLIGADLRGADLRRADLLGADLRAADLRGADLTGALFLTQPQLTAATGDAGTSLPGYLTRPAHWATSAGPATGGGRRGRRPRRR</sequence>
<comment type="caution">
    <text evidence="2">The sequence shown here is derived from an EMBL/GenBank/DDBJ whole genome shotgun (WGS) entry which is preliminary data.</text>
</comment>
<reference evidence="2 3" key="1">
    <citation type="submission" date="2014-07" db="EMBL/GenBank/DDBJ databases">
        <title>Biosystematic studies on Modestobacter strains isolated from extreme hyper-arid desert soil and from historic building.</title>
        <authorList>
            <person name="Bukarasam K."/>
            <person name="Bull A."/>
            <person name="Girard G."/>
            <person name="van Wezel G."/>
            <person name="Goodfellow M."/>
        </authorList>
    </citation>
    <scope>NUCLEOTIDE SEQUENCE [LARGE SCALE GENOMIC DNA]</scope>
    <source>
        <strain evidence="2 3">KNN45-2b</strain>
    </source>
</reference>
<dbReference type="PANTHER" id="PTHR14136:SF17">
    <property type="entry name" value="BTB_POZ DOMAIN-CONTAINING PROTEIN KCTD9"/>
    <property type="match status" value="1"/>
</dbReference>
<evidence type="ECO:0000313" key="2">
    <source>
        <dbReference type="EMBL" id="KGH48717.1"/>
    </source>
</evidence>
<dbReference type="Pfam" id="PF00805">
    <property type="entry name" value="Pentapeptide"/>
    <property type="match status" value="1"/>
</dbReference>